<gene>
    <name evidence="1" type="ORF">FNV43_RR04957</name>
</gene>
<name>A0A8K0HLS7_9ROSA</name>
<accession>A0A8K0HLS7</accession>
<comment type="caution">
    <text evidence="1">The sequence shown here is derived from an EMBL/GenBank/DDBJ whole genome shotgun (WGS) entry which is preliminary data.</text>
</comment>
<reference evidence="1" key="1">
    <citation type="submission" date="2020-03" db="EMBL/GenBank/DDBJ databases">
        <title>A high-quality chromosome-level genome assembly of a woody plant with both climbing and erect habits, Rhamnella rubrinervis.</title>
        <authorList>
            <person name="Lu Z."/>
            <person name="Yang Y."/>
            <person name="Zhu X."/>
            <person name="Sun Y."/>
        </authorList>
    </citation>
    <scope>NUCLEOTIDE SEQUENCE</scope>
    <source>
        <strain evidence="1">BYM</strain>
        <tissue evidence="1">Leaf</tissue>
    </source>
</reference>
<dbReference type="Proteomes" id="UP000796880">
    <property type="component" value="Unassembled WGS sequence"/>
</dbReference>
<evidence type="ECO:0000313" key="1">
    <source>
        <dbReference type="EMBL" id="KAF3454509.1"/>
    </source>
</evidence>
<dbReference type="AlphaFoldDB" id="A0A8K0HLS7"/>
<sequence length="86" mass="9137">MVCELEASEARSWPAGIREENRGGSGGLARSCVCVAGEERVWVRLLLASRGGSGSRRLVAVWGGASSVRAYWESWTGERLGLGLAS</sequence>
<protein>
    <submittedName>
        <fullName evidence="1">Uncharacterized protein</fullName>
    </submittedName>
</protein>
<keyword evidence="2" id="KW-1185">Reference proteome</keyword>
<organism evidence="1 2">
    <name type="scientific">Rhamnella rubrinervis</name>
    <dbReference type="NCBI Taxonomy" id="2594499"/>
    <lineage>
        <taxon>Eukaryota</taxon>
        <taxon>Viridiplantae</taxon>
        <taxon>Streptophyta</taxon>
        <taxon>Embryophyta</taxon>
        <taxon>Tracheophyta</taxon>
        <taxon>Spermatophyta</taxon>
        <taxon>Magnoliopsida</taxon>
        <taxon>eudicotyledons</taxon>
        <taxon>Gunneridae</taxon>
        <taxon>Pentapetalae</taxon>
        <taxon>rosids</taxon>
        <taxon>fabids</taxon>
        <taxon>Rosales</taxon>
        <taxon>Rhamnaceae</taxon>
        <taxon>rhamnoid group</taxon>
        <taxon>Rhamneae</taxon>
        <taxon>Rhamnella</taxon>
    </lineage>
</organism>
<evidence type="ECO:0000313" key="2">
    <source>
        <dbReference type="Proteomes" id="UP000796880"/>
    </source>
</evidence>
<proteinExistence type="predicted"/>
<dbReference type="EMBL" id="VOIH02000002">
    <property type="protein sequence ID" value="KAF3454509.1"/>
    <property type="molecule type" value="Genomic_DNA"/>
</dbReference>